<reference evidence="1 2" key="1">
    <citation type="journal article" date="2018" name="Nat. Ecol. Evol.">
        <title>Shark genomes provide insights into elasmobranch evolution and the origin of vertebrates.</title>
        <authorList>
            <person name="Hara Y"/>
            <person name="Yamaguchi K"/>
            <person name="Onimaru K"/>
            <person name="Kadota M"/>
            <person name="Koyanagi M"/>
            <person name="Keeley SD"/>
            <person name="Tatsumi K"/>
            <person name="Tanaka K"/>
            <person name="Motone F"/>
            <person name="Kageyama Y"/>
            <person name="Nozu R"/>
            <person name="Adachi N"/>
            <person name="Nishimura O"/>
            <person name="Nakagawa R"/>
            <person name="Tanegashima C"/>
            <person name="Kiyatake I"/>
            <person name="Matsumoto R"/>
            <person name="Murakumo K"/>
            <person name="Nishida K"/>
            <person name="Terakita A"/>
            <person name="Kuratani S"/>
            <person name="Sato K"/>
            <person name="Hyodo S Kuraku.S."/>
        </authorList>
    </citation>
    <scope>NUCLEOTIDE SEQUENCE [LARGE SCALE GENOMIC DNA]</scope>
</reference>
<comment type="caution">
    <text evidence="1">The sequence shown here is derived from an EMBL/GenBank/DDBJ whole genome shotgun (WGS) entry which is preliminary data.</text>
</comment>
<organism evidence="1 2">
    <name type="scientific">Scyliorhinus torazame</name>
    <name type="common">Cloudy catshark</name>
    <name type="synonym">Catulus torazame</name>
    <dbReference type="NCBI Taxonomy" id="75743"/>
    <lineage>
        <taxon>Eukaryota</taxon>
        <taxon>Metazoa</taxon>
        <taxon>Chordata</taxon>
        <taxon>Craniata</taxon>
        <taxon>Vertebrata</taxon>
        <taxon>Chondrichthyes</taxon>
        <taxon>Elasmobranchii</taxon>
        <taxon>Galeomorphii</taxon>
        <taxon>Galeoidea</taxon>
        <taxon>Carcharhiniformes</taxon>
        <taxon>Scyliorhinidae</taxon>
        <taxon>Scyliorhinus</taxon>
    </lineage>
</organism>
<dbReference type="Proteomes" id="UP000288216">
    <property type="component" value="Unassembled WGS sequence"/>
</dbReference>
<name>A0A401QBJ6_SCYTO</name>
<feature type="non-terminal residue" evidence="1">
    <location>
        <position position="1"/>
    </location>
</feature>
<evidence type="ECO:0000313" key="2">
    <source>
        <dbReference type="Proteomes" id="UP000288216"/>
    </source>
</evidence>
<evidence type="ECO:0000313" key="1">
    <source>
        <dbReference type="EMBL" id="GCB82687.1"/>
    </source>
</evidence>
<dbReference type="EMBL" id="BFAA01021049">
    <property type="protein sequence ID" value="GCB82687.1"/>
    <property type="molecule type" value="Genomic_DNA"/>
</dbReference>
<protein>
    <submittedName>
        <fullName evidence="1">Uncharacterized protein</fullName>
    </submittedName>
</protein>
<gene>
    <name evidence="1" type="ORF">scyTo_0022059</name>
</gene>
<proteinExistence type="predicted"/>
<keyword evidence="2" id="KW-1185">Reference proteome</keyword>
<sequence length="55" mass="6320">ELTQYLNHLLSVSGHCLKLPVAWNSFGKTRLLRYCGTSYSTHSLETSPRYNFTID</sequence>
<accession>A0A401QBJ6</accession>
<dbReference type="AlphaFoldDB" id="A0A401QBJ6"/>